<dbReference type="AlphaFoldDB" id="A0A1M4U762"/>
<keyword evidence="1" id="KW-0472">Membrane</keyword>
<evidence type="ECO:0000313" key="3">
    <source>
        <dbReference type="Proteomes" id="UP000184048"/>
    </source>
</evidence>
<dbReference type="OrthoDB" id="9806699at2"/>
<feature type="transmembrane region" description="Helical" evidence="1">
    <location>
        <begin position="52"/>
        <end position="73"/>
    </location>
</feature>
<feature type="transmembrane region" description="Helical" evidence="1">
    <location>
        <begin position="28"/>
        <end position="45"/>
    </location>
</feature>
<proteinExistence type="predicted"/>
<dbReference type="EMBL" id="FQUU01000002">
    <property type="protein sequence ID" value="SHE52446.1"/>
    <property type="molecule type" value="Genomic_DNA"/>
</dbReference>
<keyword evidence="3" id="KW-1185">Reference proteome</keyword>
<feature type="transmembrane region" description="Helical" evidence="1">
    <location>
        <begin position="85"/>
        <end position="102"/>
    </location>
</feature>
<organism evidence="2 3">
    <name type="scientific">Flavisolibacter ginsengisoli DSM 18119</name>
    <dbReference type="NCBI Taxonomy" id="1121884"/>
    <lineage>
        <taxon>Bacteria</taxon>
        <taxon>Pseudomonadati</taxon>
        <taxon>Bacteroidota</taxon>
        <taxon>Chitinophagia</taxon>
        <taxon>Chitinophagales</taxon>
        <taxon>Chitinophagaceae</taxon>
        <taxon>Flavisolibacter</taxon>
    </lineage>
</organism>
<evidence type="ECO:0000256" key="1">
    <source>
        <dbReference type="SAM" id="Phobius"/>
    </source>
</evidence>
<keyword evidence="1" id="KW-1133">Transmembrane helix</keyword>
<dbReference type="Proteomes" id="UP000184048">
    <property type="component" value="Unassembled WGS sequence"/>
</dbReference>
<dbReference type="STRING" id="1121884.SAMN02745131_00545"/>
<reference evidence="2 3" key="1">
    <citation type="submission" date="2016-11" db="EMBL/GenBank/DDBJ databases">
        <authorList>
            <person name="Jaros S."/>
            <person name="Januszkiewicz K."/>
            <person name="Wedrychowicz H."/>
        </authorList>
    </citation>
    <scope>NUCLEOTIDE SEQUENCE [LARGE SCALE GENOMIC DNA]</scope>
    <source>
        <strain evidence="2 3">DSM 18119</strain>
    </source>
</reference>
<accession>A0A1M4U762</accession>
<evidence type="ECO:0000313" key="2">
    <source>
        <dbReference type="EMBL" id="SHE52446.1"/>
    </source>
</evidence>
<sequence length="198" mass="22124">MKLNKSVLIAFGLLILSASLYRTWPGRPFGFAPQMAMALFAGAMIKDKRWAFVLPLLSMFLSDALYQVLFINGLTDIQGFYTGQWVNYLLIGGVVLFGFLLKKITVLRVAGFSLAGSVLFFLASNFMVWFGGGGLGRPKTFDGLMMCYYDGIAFFRDYGLVKGFYGNLFIGDLFFCGVLFGTYYLIHRTILTPKHLLA</sequence>
<dbReference type="Pfam" id="PF20221">
    <property type="entry name" value="DUF6580"/>
    <property type="match status" value="1"/>
</dbReference>
<feature type="transmembrane region" description="Helical" evidence="1">
    <location>
        <begin position="109"/>
        <end position="130"/>
    </location>
</feature>
<feature type="transmembrane region" description="Helical" evidence="1">
    <location>
        <begin position="164"/>
        <end position="186"/>
    </location>
</feature>
<protein>
    <submittedName>
        <fullName evidence="2">Uncharacterized protein</fullName>
    </submittedName>
</protein>
<dbReference type="RefSeq" id="WP_072833709.1">
    <property type="nucleotide sequence ID" value="NZ_FQUU01000002.1"/>
</dbReference>
<dbReference type="InterPro" id="IPR046487">
    <property type="entry name" value="DUF6580"/>
</dbReference>
<name>A0A1M4U762_9BACT</name>
<keyword evidence="1" id="KW-0812">Transmembrane</keyword>
<gene>
    <name evidence="2" type="ORF">SAMN02745131_00545</name>
</gene>